<comment type="caution">
    <text evidence="2">The sequence shown here is derived from an EMBL/GenBank/DDBJ whole genome shotgun (WGS) entry which is preliminary data.</text>
</comment>
<organism evidence="2 3">
    <name type="scientific">Orbilia blumenaviensis</name>
    <dbReference type="NCBI Taxonomy" id="1796055"/>
    <lineage>
        <taxon>Eukaryota</taxon>
        <taxon>Fungi</taxon>
        <taxon>Dikarya</taxon>
        <taxon>Ascomycota</taxon>
        <taxon>Pezizomycotina</taxon>
        <taxon>Orbiliomycetes</taxon>
        <taxon>Orbiliales</taxon>
        <taxon>Orbiliaceae</taxon>
        <taxon>Orbilia</taxon>
    </lineage>
</organism>
<feature type="compositionally biased region" description="Low complexity" evidence="1">
    <location>
        <begin position="45"/>
        <end position="57"/>
    </location>
</feature>
<dbReference type="Proteomes" id="UP001373714">
    <property type="component" value="Unassembled WGS sequence"/>
</dbReference>
<dbReference type="EMBL" id="JAVHNS010000016">
    <property type="protein sequence ID" value="KAK6333809.1"/>
    <property type="molecule type" value="Genomic_DNA"/>
</dbReference>
<feature type="compositionally biased region" description="Low complexity" evidence="1">
    <location>
        <begin position="68"/>
        <end position="81"/>
    </location>
</feature>
<evidence type="ECO:0000313" key="3">
    <source>
        <dbReference type="Proteomes" id="UP001373714"/>
    </source>
</evidence>
<evidence type="ECO:0008006" key="4">
    <source>
        <dbReference type="Google" id="ProtNLM"/>
    </source>
</evidence>
<evidence type="ECO:0000313" key="2">
    <source>
        <dbReference type="EMBL" id="KAK6333809.1"/>
    </source>
</evidence>
<dbReference type="AlphaFoldDB" id="A0AAV9U3Z6"/>
<name>A0AAV9U3Z6_9PEZI</name>
<keyword evidence="3" id="KW-1185">Reference proteome</keyword>
<reference evidence="2 3" key="1">
    <citation type="submission" date="2019-10" db="EMBL/GenBank/DDBJ databases">
        <authorList>
            <person name="Palmer J.M."/>
        </authorList>
    </citation>
    <scope>NUCLEOTIDE SEQUENCE [LARGE SCALE GENOMIC DNA]</scope>
    <source>
        <strain evidence="2 3">TWF730</strain>
    </source>
</reference>
<protein>
    <recommendedName>
        <fullName evidence="4">F-box domain-containing protein</fullName>
    </recommendedName>
</protein>
<gene>
    <name evidence="2" type="ORF">TWF730_003992</name>
</gene>
<feature type="compositionally biased region" description="Polar residues" evidence="1">
    <location>
        <begin position="8"/>
        <end position="27"/>
    </location>
</feature>
<feature type="compositionally biased region" description="Pro residues" evidence="1">
    <location>
        <begin position="33"/>
        <end position="44"/>
    </location>
</feature>
<accession>A0AAV9U3Z6</accession>
<feature type="region of interest" description="Disordered" evidence="1">
    <location>
        <begin position="1"/>
        <end position="112"/>
    </location>
</feature>
<proteinExistence type="predicted"/>
<sequence>MAPRSVPHTDTSALGQFSFGQFQYQPSGTRPPRTNPPKTKPPGTKPSKTNPPTSRGHSSGRDRGRGRGASSVGPARGRGASIINPVQSHDVNGIGSARGRGRGRAPLNSENAYTPGMWGTNFRSQKGDVCSISGPHPLMILCGLNQTIWDQVLSYLPLVDIKGFSLISRIARFLAVKHIFYYMGVYPPMIQHFKRGLSDLCQYIRHIKMEMTDIRWARHFIYESGWYTGVIKLEMFFTLHSCVEPNVIVASIRELASTAFYQQLVHLTLNYQQTERLPWGRENWYDELPEDQKGFLGDPITRDQAGPCLELIVVPSSLEQAVVNVAEGLDPDGIYFKFLSLAPKLKEIDIESWRSPVVAAIQMAEPMFPRLQKLRIGLQGASSLSMAVDIIVKHFPSLVTLQVDGFAGWWELALKDDIIPSNGLDSITKLKNLRTLVLPCPVVLGPLKPQMISVAAIYRLCPRELDTMLERWYRSGMELKCATFDGYFIHRSRGKACEYFELSCQLKIKLAVLWAHERRASQTNSPRIERACSLR</sequence>
<evidence type="ECO:0000256" key="1">
    <source>
        <dbReference type="SAM" id="MobiDB-lite"/>
    </source>
</evidence>